<dbReference type="RefSeq" id="WP_180377150.1">
    <property type="nucleotide sequence ID" value="NZ_NBEB01000118.1"/>
</dbReference>
<organism evidence="2 3">
    <name type="scientific">Ligilactobacillus salivarius</name>
    <dbReference type="NCBI Taxonomy" id="1624"/>
    <lineage>
        <taxon>Bacteria</taxon>
        <taxon>Bacillati</taxon>
        <taxon>Bacillota</taxon>
        <taxon>Bacilli</taxon>
        <taxon>Lactobacillales</taxon>
        <taxon>Lactobacillaceae</taxon>
        <taxon>Ligilactobacillus</taxon>
    </lineage>
</organism>
<evidence type="ECO:0000259" key="1">
    <source>
        <dbReference type="Pfam" id="PF17966"/>
    </source>
</evidence>
<feature type="non-terminal residue" evidence="2">
    <location>
        <position position="1"/>
    </location>
</feature>
<name>A0A1V9QKW9_9LACO</name>
<comment type="caution">
    <text evidence="2">The sequence shown here is derived from an EMBL/GenBank/DDBJ whole genome shotgun (WGS) entry which is preliminary data.</text>
</comment>
<evidence type="ECO:0000313" key="3">
    <source>
        <dbReference type="Proteomes" id="UP000192638"/>
    </source>
</evidence>
<dbReference type="EMBL" id="NBEB01000118">
    <property type="protein sequence ID" value="OQQ81516.1"/>
    <property type="molecule type" value="Genomic_DNA"/>
</dbReference>
<dbReference type="Pfam" id="PF17966">
    <property type="entry name" value="Muc_B2"/>
    <property type="match status" value="1"/>
</dbReference>
<evidence type="ECO:0000313" key="2">
    <source>
        <dbReference type="EMBL" id="OQQ81516.1"/>
    </source>
</evidence>
<gene>
    <name evidence="2" type="ORF">B6U60_10135</name>
</gene>
<protein>
    <recommendedName>
        <fullName evidence="1">Mub B2-like domain-containing protein</fullName>
    </recommendedName>
</protein>
<dbReference type="AlphaFoldDB" id="A0A1V9QKW9"/>
<proteinExistence type="predicted"/>
<accession>A0A1V9QKW9</accession>
<sequence length="174" mass="18811">IAPKYADPNGYDIVSGKVDSYTVVPGDNTITVTVKAHHTTTTETKTVNRTVKIYVPGRETLTTNQTVTLTRTVDRNDATDETTPGEWSTDHFTAVDVPTVPGYTADRTVPAMDVNSETPDTTVEVHYTANTNPITIKYVDEKSGQVVNTVTGQTGKTGETIAPKYADPNGYDIV</sequence>
<dbReference type="Proteomes" id="UP000192638">
    <property type="component" value="Unassembled WGS sequence"/>
</dbReference>
<dbReference type="Gene3D" id="2.60.40.4300">
    <property type="match status" value="1"/>
</dbReference>
<feature type="domain" description="Mub B2-like" evidence="1">
    <location>
        <begin position="39"/>
        <end position="130"/>
    </location>
</feature>
<dbReference type="InterPro" id="IPR041495">
    <property type="entry name" value="Mub_B2"/>
</dbReference>
<feature type="non-terminal residue" evidence="2">
    <location>
        <position position="174"/>
    </location>
</feature>
<reference evidence="2 3" key="1">
    <citation type="submission" date="2017-03" db="EMBL/GenBank/DDBJ databases">
        <title>Phylogenomics and comparative genomics of Lactobacillus salivarius, a mammalian gut commensal.</title>
        <authorList>
            <person name="Harris H.M."/>
        </authorList>
    </citation>
    <scope>NUCLEOTIDE SEQUENCE [LARGE SCALE GENOMIC DNA]</scope>
    <source>
        <strain evidence="2 3">LMG 14477</strain>
    </source>
</reference>